<gene>
    <name evidence="2" type="ORF">F2Q68_00021309</name>
</gene>
<name>A0A8S9FYH1_BRACR</name>
<dbReference type="EMBL" id="QGKW02002228">
    <property type="protein sequence ID" value="KAF2538124.1"/>
    <property type="molecule type" value="Genomic_DNA"/>
</dbReference>
<reference evidence="2" key="1">
    <citation type="submission" date="2019-12" db="EMBL/GenBank/DDBJ databases">
        <title>Genome sequencing and annotation of Brassica cretica.</title>
        <authorList>
            <person name="Studholme D.J."/>
            <person name="Sarris P.F."/>
        </authorList>
    </citation>
    <scope>NUCLEOTIDE SEQUENCE</scope>
    <source>
        <strain evidence="2">PFS-001/15</strain>
        <tissue evidence="2">Leaf</tissue>
    </source>
</reference>
<organism evidence="2 3">
    <name type="scientific">Brassica cretica</name>
    <name type="common">Mustard</name>
    <dbReference type="NCBI Taxonomy" id="69181"/>
    <lineage>
        <taxon>Eukaryota</taxon>
        <taxon>Viridiplantae</taxon>
        <taxon>Streptophyta</taxon>
        <taxon>Embryophyta</taxon>
        <taxon>Tracheophyta</taxon>
        <taxon>Spermatophyta</taxon>
        <taxon>Magnoliopsida</taxon>
        <taxon>eudicotyledons</taxon>
        <taxon>Gunneridae</taxon>
        <taxon>Pentapetalae</taxon>
        <taxon>rosids</taxon>
        <taxon>malvids</taxon>
        <taxon>Brassicales</taxon>
        <taxon>Brassicaceae</taxon>
        <taxon>Brassiceae</taxon>
        <taxon>Brassica</taxon>
    </lineage>
</organism>
<feature type="transmembrane region" description="Helical" evidence="1">
    <location>
        <begin position="305"/>
        <end position="326"/>
    </location>
</feature>
<keyword evidence="1" id="KW-0812">Transmembrane</keyword>
<comment type="caution">
    <text evidence="2">The sequence shown here is derived from an EMBL/GenBank/DDBJ whole genome shotgun (WGS) entry which is preliminary data.</text>
</comment>
<dbReference type="AlphaFoldDB" id="A0A8S9FYH1"/>
<keyword evidence="1" id="KW-0472">Membrane</keyword>
<proteinExistence type="predicted"/>
<accession>A0A8S9FYH1</accession>
<sequence length="355" mass="39773">MRCLRFRSGGSWCRSGLCVVDFGGLEDDLFETVARETWDKFTWSRWRWSVVVGFAVVWSLEKARGEIRGWSSSFPSGSLLWRRVVVTSPSFVEILSARVVLASLRSWSWFHGVALLVIGSLSFRHHLTVAVYTVPGLRGWRQQSPDSYPERRHRRLWTLSRAAGGPGASRYEGAFLSGSRQLGARSAHVSAKEGEARDLPTLSSSSSVFSVSAERSSGHRRQPFPLSPLVVCLATSAATRSPSSSTLPQALHRRCSAISVCHLPSLNPLKRKDLERLDLFLWKRKDLERLDLQGKRQQHTDADTVGNVGLCGCLGFFATLGMFAVVNDKATGRMNQRIRLEWRLDSLGKEKRRLC</sequence>
<protein>
    <recommendedName>
        <fullName evidence="4">Transmembrane protein</fullName>
    </recommendedName>
</protein>
<evidence type="ECO:0000313" key="3">
    <source>
        <dbReference type="Proteomes" id="UP000712281"/>
    </source>
</evidence>
<keyword evidence="1" id="KW-1133">Transmembrane helix</keyword>
<evidence type="ECO:0000256" key="1">
    <source>
        <dbReference type="SAM" id="Phobius"/>
    </source>
</evidence>
<evidence type="ECO:0008006" key="4">
    <source>
        <dbReference type="Google" id="ProtNLM"/>
    </source>
</evidence>
<dbReference type="Proteomes" id="UP000712281">
    <property type="component" value="Unassembled WGS sequence"/>
</dbReference>
<evidence type="ECO:0000313" key="2">
    <source>
        <dbReference type="EMBL" id="KAF2538124.1"/>
    </source>
</evidence>